<evidence type="ECO:0000313" key="5">
    <source>
        <dbReference type="Proteomes" id="UP000033774"/>
    </source>
</evidence>
<dbReference type="PANTHER" id="PTHR32282:SF33">
    <property type="entry name" value="PEPTIDOGLYCAN GLYCOSYLTRANSFERASE"/>
    <property type="match status" value="1"/>
</dbReference>
<dbReference type="InterPro" id="IPR001264">
    <property type="entry name" value="Glyco_trans_51"/>
</dbReference>
<sequence length="68" mass="7587">MQEALLALWLERRYSKEQILGIYLNRVYLGGGAWGVDAASQRYFGKPATQLTLYEAAAIAGLLRARRG</sequence>
<dbReference type="EMBL" id="LAJY01000027">
    <property type="protein sequence ID" value="KJV10918.1"/>
    <property type="molecule type" value="Genomic_DNA"/>
</dbReference>
<dbReference type="Proteomes" id="UP000033774">
    <property type="component" value="Unassembled WGS sequence"/>
</dbReference>
<protein>
    <recommendedName>
        <fullName evidence="3">Glycosyl transferase family 51 domain-containing protein</fullName>
    </recommendedName>
</protein>
<keyword evidence="5" id="KW-1185">Reference proteome</keyword>
<dbReference type="GO" id="GO:0030288">
    <property type="term" value="C:outer membrane-bounded periplasmic space"/>
    <property type="evidence" value="ECO:0007669"/>
    <property type="project" value="TreeGrafter"/>
</dbReference>
<evidence type="ECO:0000256" key="2">
    <source>
        <dbReference type="ARBA" id="ARBA00022679"/>
    </source>
</evidence>
<dbReference type="InterPro" id="IPR050396">
    <property type="entry name" value="Glycosyltr_51/Transpeptidase"/>
</dbReference>
<dbReference type="PANTHER" id="PTHR32282">
    <property type="entry name" value="BINDING PROTEIN TRANSPEPTIDASE, PUTATIVE-RELATED"/>
    <property type="match status" value="1"/>
</dbReference>
<dbReference type="InterPro" id="IPR036950">
    <property type="entry name" value="PBP_transglycosylase"/>
</dbReference>
<proteinExistence type="predicted"/>
<accession>A0A0F3IWI3</accession>
<dbReference type="GO" id="GO:0009252">
    <property type="term" value="P:peptidoglycan biosynthetic process"/>
    <property type="evidence" value="ECO:0007669"/>
    <property type="project" value="TreeGrafter"/>
</dbReference>
<dbReference type="Pfam" id="PF00912">
    <property type="entry name" value="Transgly"/>
    <property type="match status" value="1"/>
</dbReference>
<comment type="pathway">
    <text evidence="1">Cell wall biogenesis; peptidoglycan biosynthesis.</text>
</comment>
<dbReference type="AlphaFoldDB" id="A0A0F3IWI3"/>
<feature type="domain" description="Glycosyl transferase family 51" evidence="3">
    <location>
        <begin position="1"/>
        <end position="65"/>
    </location>
</feature>
<dbReference type="SUPFAM" id="SSF53955">
    <property type="entry name" value="Lysozyme-like"/>
    <property type="match status" value="1"/>
</dbReference>
<name>A0A0F3IWI3_9PROT</name>
<dbReference type="Gene3D" id="1.10.3810.10">
    <property type="entry name" value="Biosynthetic peptidoglycan transglycosylase-like"/>
    <property type="match status" value="1"/>
</dbReference>
<evidence type="ECO:0000259" key="3">
    <source>
        <dbReference type="Pfam" id="PF00912"/>
    </source>
</evidence>
<dbReference type="InterPro" id="IPR023346">
    <property type="entry name" value="Lysozyme-like_dom_sf"/>
</dbReference>
<dbReference type="GO" id="GO:0008955">
    <property type="term" value="F:peptidoglycan glycosyltransferase activity"/>
    <property type="evidence" value="ECO:0007669"/>
    <property type="project" value="TreeGrafter"/>
</dbReference>
<reference evidence="4 5" key="1">
    <citation type="submission" date="2015-03" db="EMBL/GenBank/DDBJ databases">
        <title>Draft genome sequence of Elstera litoralis.</title>
        <authorList>
            <person name="Rahalkar M.C."/>
            <person name="Dhakephalkar P.K."/>
            <person name="Pore S.D."/>
            <person name="Arora P."/>
            <person name="Kapse N.G."/>
            <person name="Pandit P.S."/>
        </authorList>
    </citation>
    <scope>NUCLEOTIDE SEQUENCE [LARGE SCALE GENOMIC DNA]</scope>
    <source>
        <strain evidence="4 5">Dia-1</strain>
    </source>
</reference>
<keyword evidence="2" id="KW-0808">Transferase</keyword>
<organism evidence="4 5">
    <name type="scientific">Elstera litoralis</name>
    <dbReference type="NCBI Taxonomy" id="552518"/>
    <lineage>
        <taxon>Bacteria</taxon>
        <taxon>Pseudomonadati</taxon>
        <taxon>Pseudomonadota</taxon>
        <taxon>Alphaproteobacteria</taxon>
        <taxon>Rhodospirillales</taxon>
        <taxon>Rhodospirillaceae</taxon>
        <taxon>Elstera</taxon>
    </lineage>
</organism>
<dbReference type="RefSeq" id="WP_045774337.1">
    <property type="nucleotide sequence ID" value="NZ_LAJY01000027.1"/>
</dbReference>
<dbReference type="PATRIC" id="fig|552518.3.peg.1674"/>
<comment type="caution">
    <text evidence="4">The sequence shown here is derived from an EMBL/GenBank/DDBJ whole genome shotgun (WGS) entry which is preliminary data.</text>
</comment>
<evidence type="ECO:0000256" key="1">
    <source>
        <dbReference type="ARBA" id="ARBA00004752"/>
    </source>
</evidence>
<evidence type="ECO:0000313" key="4">
    <source>
        <dbReference type="EMBL" id="KJV10918.1"/>
    </source>
</evidence>
<gene>
    <name evidence="4" type="ORF">VZ95_01685</name>
</gene>